<organism evidence="2 3">
    <name type="scientific">Galendromus occidentalis</name>
    <name type="common">western predatory mite</name>
    <dbReference type="NCBI Taxonomy" id="34638"/>
    <lineage>
        <taxon>Eukaryota</taxon>
        <taxon>Metazoa</taxon>
        <taxon>Ecdysozoa</taxon>
        <taxon>Arthropoda</taxon>
        <taxon>Chelicerata</taxon>
        <taxon>Arachnida</taxon>
        <taxon>Acari</taxon>
        <taxon>Parasitiformes</taxon>
        <taxon>Mesostigmata</taxon>
        <taxon>Gamasina</taxon>
        <taxon>Phytoseioidea</taxon>
        <taxon>Phytoseiidae</taxon>
        <taxon>Typhlodrominae</taxon>
        <taxon>Galendromus</taxon>
    </lineage>
</organism>
<dbReference type="CTD" id="317928"/>
<dbReference type="GeneID" id="100908020"/>
<keyword evidence="1" id="KW-0812">Transmembrane</keyword>
<dbReference type="PANTHER" id="PTHR14256:SF1">
    <property type="entry name" value="GEO09626P1"/>
    <property type="match status" value="1"/>
</dbReference>
<feature type="transmembrane region" description="Helical" evidence="1">
    <location>
        <begin position="20"/>
        <end position="42"/>
    </location>
</feature>
<evidence type="ECO:0000313" key="3">
    <source>
        <dbReference type="RefSeq" id="XP_003741012.1"/>
    </source>
</evidence>
<sequence length="84" mass="9476">MVLGLKSLSIAGMKQHPSLIPLLACLFVGCSGAALYTARLALKSPDVSWNKQKNAEPWQEYENKQYKFISSRDYSSLPQERPKF</sequence>
<dbReference type="Proteomes" id="UP000694867">
    <property type="component" value="Unplaced"/>
</dbReference>
<reference evidence="3" key="1">
    <citation type="submission" date="2025-08" db="UniProtKB">
        <authorList>
            <consortium name="RefSeq"/>
        </authorList>
    </citation>
    <scope>IDENTIFICATION</scope>
</reference>
<dbReference type="Pfam" id="PF06522">
    <property type="entry name" value="B12D"/>
    <property type="match status" value="1"/>
</dbReference>
<protein>
    <submittedName>
        <fullName evidence="3">Cytochrome c oxidase subunit NDUFA4</fullName>
    </submittedName>
</protein>
<keyword evidence="1" id="KW-1133">Transmembrane helix</keyword>
<evidence type="ECO:0000313" key="2">
    <source>
        <dbReference type="Proteomes" id="UP000694867"/>
    </source>
</evidence>
<dbReference type="InterPro" id="IPR010530">
    <property type="entry name" value="B12D"/>
</dbReference>
<name>A0AAJ6QR00_9ACAR</name>
<dbReference type="PROSITE" id="PS51257">
    <property type="entry name" value="PROKAR_LIPOPROTEIN"/>
    <property type="match status" value="1"/>
</dbReference>
<keyword evidence="2" id="KW-1185">Reference proteome</keyword>
<dbReference type="PANTHER" id="PTHR14256">
    <property type="entry name" value="NADH-UBIQUINONE OXIDOREDUCTASE MLRQ SUBUNIT"/>
    <property type="match status" value="1"/>
</dbReference>
<dbReference type="AlphaFoldDB" id="A0AAJ6QR00"/>
<accession>A0AAJ6QR00</accession>
<keyword evidence="1" id="KW-0472">Membrane</keyword>
<gene>
    <name evidence="3" type="primary">LOC100908020</name>
</gene>
<proteinExistence type="predicted"/>
<evidence type="ECO:0000256" key="1">
    <source>
        <dbReference type="SAM" id="Phobius"/>
    </source>
</evidence>
<dbReference type="RefSeq" id="XP_003741012.1">
    <property type="nucleotide sequence ID" value="XM_003740964.2"/>
</dbReference>
<dbReference type="KEGG" id="goe:100908020"/>